<sequence length="178" mass="19623">MGRGYYGYAESGLGEIMRSTAEKYGHEPTSMEVFTYPHTKDHDGNTFVDRRALGVNEPYSTARERVVSSQARSEAELRIDDAKEICAIRAYVDAQERQLAELRAHVMRMFGQHGAGTSSFDPPPTIDPHVSTALHQPLSSPLDPDTVDDTLVTPVDTTAHPTDTTAHPADITLDRPED</sequence>
<dbReference type="EMBL" id="KK915092">
    <property type="protein sequence ID" value="KDP24671.1"/>
    <property type="molecule type" value="Genomic_DNA"/>
</dbReference>
<dbReference type="Proteomes" id="UP000027138">
    <property type="component" value="Unassembled WGS sequence"/>
</dbReference>
<proteinExistence type="predicted"/>
<accession>A0A067JL14</accession>
<protein>
    <submittedName>
        <fullName evidence="2">Uncharacterized protein</fullName>
    </submittedName>
</protein>
<feature type="region of interest" description="Disordered" evidence="1">
    <location>
        <begin position="114"/>
        <end position="178"/>
    </location>
</feature>
<name>A0A067JL14_JATCU</name>
<feature type="compositionally biased region" description="Low complexity" evidence="1">
    <location>
        <begin position="137"/>
        <end position="170"/>
    </location>
</feature>
<reference evidence="2 3" key="1">
    <citation type="journal article" date="2014" name="PLoS ONE">
        <title>Global Analysis of Gene Expression Profiles in Physic Nut (Jatropha curcas L.) Seedlings Exposed to Salt Stress.</title>
        <authorList>
            <person name="Zhang L."/>
            <person name="Zhang C."/>
            <person name="Wu P."/>
            <person name="Chen Y."/>
            <person name="Li M."/>
            <person name="Jiang H."/>
            <person name="Wu G."/>
        </authorList>
    </citation>
    <scope>NUCLEOTIDE SEQUENCE [LARGE SCALE GENOMIC DNA]</scope>
    <source>
        <strain evidence="3">cv. GZQX0401</strain>
        <tissue evidence="2">Young leaves</tissue>
    </source>
</reference>
<gene>
    <name evidence="2" type="ORF">JCGZ_26449</name>
</gene>
<evidence type="ECO:0000313" key="3">
    <source>
        <dbReference type="Proteomes" id="UP000027138"/>
    </source>
</evidence>
<dbReference type="AlphaFoldDB" id="A0A067JL14"/>
<dbReference type="OrthoDB" id="1302510at2759"/>
<evidence type="ECO:0000313" key="2">
    <source>
        <dbReference type="EMBL" id="KDP24671.1"/>
    </source>
</evidence>
<evidence type="ECO:0000256" key="1">
    <source>
        <dbReference type="SAM" id="MobiDB-lite"/>
    </source>
</evidence>
<keyword evidence="3" id="KW-1185">Reference proteome</keyword>
<organism evidence="2 3">
    <name type="scientific">Jatropha curcas</name>
    <name type="common">Barbados nut</name>
    <dbReference type="NCBI Taxonomy" id="180498"/>
    <lineage>
        <taxon>Eukaryota</taxon>
        <taxon>Viridiplantae</taxon>
        <taxon>Streptophyta</taxon>
        <taxon>Embryophyta</taxon>
        <taxon>Tracheophyta</taxon>
        <taxon>Spermatophyta</taxon>
        <taxon>Magnoliopsida</taxon>
        <taxon>eudicotyledons</taxon>
        <taxon>Gunneridae</taxon>
        <taxon>Pentapetalae</taxon>
        <taxon>rosids</taxon>
        <taxon>fabids</taxon>
        <taxon>Malpighiales</taxon>
        <taxon>Euphorbiaceae</taxon>
        <taxon>Crotonoideae</taxon>
        <taxon>Jatropheae</taxon>
        <taxon>Jatropha</taxon>
    </lineage>
</organism>